<sequence>MNEACYAISGWNGIGIASYGFKPLSRKHINFVWASIL</sequence>
<dbReference type="AlphaFoldDB" id="U5BI75"/>
<gene>
    <name evidence="1" type="ORF">P872_17155</name>
</gene>
<protein>
    <submittedName>
        <fullName evidence="1">Uncharacterized protein</fullName>
    </submittedName>
</protein>
<comment type="caution">
    <text evidence="1">The sequence shown here is derived from an EMBL/GenBank/DDBJ whole genome shotgun (WGS) entry which is preliminary data.</text>
</comment>
<accession>U5BI75</accession>
<reference evidence="1 2" key="1">
    <citation type="journal article" date="2013" name="Genome Announc.">
        <title>Draft Genome Sequence of the Psychrophilic and Alkaliphilic Rhodonellum psychrophilum Strain GCM71T.</title>
        <authorList>
            <person name="Hauptmann A.L."/>
            <person name="Glaring M.A."/>
            <person name="Hallin P.F."/>
            <person name="Prieme A."/>
            <person name="Stougaard P."/>
        </authorList>
    </citation>
    <scope>NUCLEOTIDE SEQUENCE [LARGE SCALE GENOMIC DNA]</scope>
    <source>
        <strain evidence="1 2">GCM71</strain>
    </source>
</reference>
<evidence type="ECO:0000313" key="2">
    <source>
        <dbReference type="Proteomes" id="UP000016843"/>
    </source>
</evidence>
<dbReference type="Proteomes" id="UP000016843">
    <property type="component" value="Unassembled WGS sequence"/>
</dbReference>
<name>U5BI75_9BACT</name>
<proteinExistence type="predicted"/>
<keyword evidence="2" id="KW-1185">Reference proteome</keyword>
<evidence type="ECO:0000313" key="1">
    <source>
        <dbReference type="EMBL" id="ERM80110.1"/>
    </source>
</evidence>
<organism evidence="1 2">
    <name type="scientific">Rhodonellum psychrophilum GCM71 = DSM 17998</name>
    <dbReference type="NCBI Taxonomy" id="1123057"/>
    <lineage>
        <taxon>Bacteria</taxon>
        <taxon>Pseudomonadati</taxon>
        <taxon>Bacteroidota</taxon>
        <taxon>Cytophagia</taxon>
        <taxon>Cytophagales</taxon>
        <taxon>Cytophagaceae</taxon>
        <taxon>Rhodonellum</taxon>
    </lineage>
</organism>
<dbReference type="EMBL" id="AWXR01000180">
    <property type="protein sequence ID" value="ERM80110.1"/>
    <property type="molecule type" value="Genomic_DNA"/>
</dbReference>